<dbReference type="EMBL" id="JAGMUU010000073">
    <property type="protein sequence ID" value="KAH7109380.1"/>
    <property type="molecule type" value="Genomic_DNA"/>
</dbReference>
<evidence type="ECO:0000313" key="2">
    <source>
        <dbReference type="EMBL" id="KAH7109380.1"/>
    </source>
</evidence>
<accession>A0A9P9CXG0</accession>
<organism evidence="2 3">
    <name type="scientific">Dactylonectria estremocensis</name>
    <dbReference type="NCBI Taxonomy" id="1079267"/>
    <lineage>
        <taxon>Eukaryota</taxon>
        <taxon>Fungi</taxon>
        <taxon>Dikarya</taxon>
        <taxon>Ascomycota</taxon>
        <taxon>Pezizomycotina</taxon>
        <taxon>Sordariomycetes</taxon>
        <taxon>Hypocreomycetidae</taxon>
        <taxon>Hypocreales</taxon>
        <taxon>Nectriaceae</taxon>
        <taxon>Dactylonectria</taxon>
    </lineage>
</organism>
<feature type="region of interest" description="Disordered" evidence="1">
    <location>
        <begin position="80"/>
        <end position="160"/>
    </location>
</feature>
<protein>
    <submittedName>
        <fullName evidence="2">Uncharacterized protein</fullName>
    </submittedName>
</protein>
<comment type="caution">
    <text evidence="2">The sequence shown here is derived from an EMBL/GenBank/DDBJ whole genome shotgun (WGS) entry which is preliminary data.</text>
</comment>
<evidence type="ECO:0000313" key="3">
    <source>
        <dbReference type="Proteomes" id="UP000717696"/>
    </source>
</evidence>
<gene>
    <name evidence="2" type="ORF">B0J13DRAFT_579050</name>
</gene>
<proteinExistence type="predicted"/>
<keyword evidence="3" id="KW-1185">Reference proteome</keyword>
<reference evidence="2" key="1">
    <citation type="journal article" date="2021" name="Nat. Commun.">
        <title>Genetic determinants of endophytism in the Arabidopsis root mycobiome.</title>
        <authorList>
            <person name="Mesny F."/>
            <person name="Miyauchi S."/>
            <person name="Thiergart T."/>
            <person name="Pickel B."/>
            <person name="Atanasova L."/>
            <person name="Karlsson M."/>
            <person name="Huettel B."/>
            <person name="Barry K.W."/>
            <person name="Haridas S."/>
            <person name="Chen C."/>
            <person name="Bauer D."/>
            <person name="Andreopoulos W."/>
            <person name="Pangilinan J."/>
            <person name="LaButti K."/>
            <person name="Riley R."/>
            <person name="Lipzen A."/>
            <person name="Clum A."/>
            <person name="Drula E."/>
            <person name="Henrissat B."/>
            <person name="Kohler A."/>
            <person name="Grigoriev I.V."/>
            <person name="Martin F.M."/>
            <person name="Hacquard S."/>
        </authorList>
    </citation>
    <scope>NUCLEOTIDE SEQUENCE</scope>
    <source>
        <strain evidence="2">MPI-CAGE-AT-0021</strain>
    </source>
</reference>
<sequence length="196" mass="21852">MILPSARCNTIQSTLRACCQSGVGKKIPATVEAVCVFLDPILAFAPVNDKAMEPPFPQPVSICRHQLLWVDPIWDACSDTADDWDTESQGGIDDDEDGEYSGEDEDDQDEEYRDAADDSHSARDADESDSESSYSQEGLMSGHDDMEQDPALDDNWTRGGNVKLRATRQRSLPWTTGVHYQRLFPSRRASRCFEVS</sequence>
<feature type="compositionally biased region" description="Acidic residues" evidence="1">
    <location>
        <begin position="80"/>
        <end position="112"/>
    </location>
</feature>
<dbReference type="AlphaFoldDB" id="A0A9P9CXG0"/>
<evidence type="ECO:0000256" key="1">
    <source>
        <dbReference type="SAM" id="MobiDB-lite"/>
    </source>
</evidence>
<dbReference type="Proteomes" id="UP000717696">
    <property type="component" value="Unassembled WGS sequence"/>
</dbReference>
<name>A0A9P9CXG0_9HYPO</name>
<feature type="non-terminal residue" evidence="2">
    <location>
        <position position="196"/>
    </location>
</feature>
<feature type="compositionally biased region" description="Basic and acidic residues" evidence="1">
    <location>
        <begin position="113"/>
        <end position="125"/>
    </location>
</feature>